<keyword evidence="2" id="KW-1185">Reference proteome</keyword>
<comment type="caution">
    <text evidence="1">The sequence shown here is derived from an EMBL/GenBank/DDBJ whole genome shotgun (WGS) entry which is preliminary data.</text>
</comment>
<proteinExistence type="predicted"/>
<name>A0ACB9S6B7_9MYRT</name>
<gene>
    <name evidence="1" type="ORF">MLD38_004213</name>
</gene>
<evidence type="ECO:0000313" key="2">
    <source>
        <dbReference type="Proteomes" id="UP001057402"/>
    </source>
</evidence>
<protein>
    <submittedName>
        <fullName evidence="1">Uncharacterized protein</fullName>
    </submittedName>
</protein>
<dbReference type="EMBL" id="CM042881">
    <property type="protein sequence ID" value="KAI4386267.1"/>
    <property type="molecule type" value="Genomic_DNA"/>
</dbReference>
<accession>A0ACB9S6B7</accession>
<organism evidence="1 2">
    <name type="scientific">Melastoma candidum</name>
    <dbReference type="NCBI Taxonomy" id="119954"/>
    <lineage>
        <taxon>Eukaryota</taxon>
        <taxon>Viridiplantae</taxon>
        <taxon>Streptophyta</taxon>
        <taxon>Embryophyta</taxon>
        <taxon>Tracheophyta</taxon>
        <taxon>Spermatophyta</taxon>
        <taxon>Magnoliopsida</taxon>
        <taxon>eudicotyledons</taxon>
        <taxon>Gunneridae</taxon>
        <taxon>Pentapetalae</taxon>
        <taxon>rosids</taxon>
        <taxon>malvids</taxon>
        <taxon>Myrtales</taxon>
        <taxon>Melastomataceae</taxon>
        <taxon>Melastomatoideae</taxon>
        <taxon>Melastomateae</taxon>
        <taxon>Melastoma</taxon>
    </lineage>
</organism>
<evidence type="ECO:0000313" key="1">
    <source>
        <dbReference type="EMBL" id="KAI4386267.1"/>
    </source>
</evidence>
<dbReference type="Proteomes" id="UP001057402">
    <property type="component" value="Chromosome 2"/>
</dbReference>
<reference evidence="2" key="1">
    <citation type="journal article" date="2023" name="Front. Plant Sci.">
        <title>Chromosomal-level genome assembly of Melastoma candidum provides insights into trichome evolution.</title>
        <authorList>
            <person name="Zhong Y."/>
            <person name="Wu W."/>
            <person name="Sun C."/>
            <person name="Zou P."/>
            <person name="Liu Y."/>
            <person name="Dai S."/>
            <person name="Zhou R."/>
        </authorList>
    </citation>
    <scope>NUCLEOTIDE SEQUENCE [LARGE SCALE GENOMIC DNA]</scope>
</reference>
<sequence>MASAATVTPVFGDKDNNPLPPDGTAHVTRQEIRAAIAKAVELRALHAALTHNHSSAASPARLPLYPSSPSPFATHSASSHCSATDYPVFAPSYGGELYRSESQALSGNWDDFGFWPGKADESGILSGYGGGNPSLRKGFNATSEGFDSHICPIDDDQRSVTASSAINITAPSASPGPELYKYGHGDHGNSMEDVKSVSSCNRCRPAVITSVQANTVVPLTNPLPSQQTKVGHGGGGSGGAFLSWFLPRIKKKHKNENSSNRTESEDVTQIIKDLGIVSIEALKKELTEAHENRDAALAEVAEMRSSLGDLRDKLEYLETYCEGLKKALKLATVKESWPQHQIGILPAKGKSVNLALESPMPVTEEVMTEGFLQLVSEAILSVRQFCKTLFSQVEEADSNLMESLNALLHPYKLSVGSRYSKAVSYHLEAIINESLYQDFENCVFQRNGSPKILDPHQNRQSQFAAFVALRNLSWNEVLRKGTKYYSEEFSQFCDQKMNTVITALNWTRPWPEQLLQGFFVAAKCMWLLHLLAFSFDPPIRILRVDKGTGFDPRYMEDVFMDRQRPQCLSRVKVMVVPGFYVGDRVLKCKVVCRYKSVT</sequence>